<dbReference type="EC" id="5.3.1.9" evidence="3"/>
<gene>
    <name evidence="8" type="primary">pgiA_1</name>
    <name evidence="8" type="ORF">SDC9_29224</name>
</gene>
<dbReference type="CDD" id="cd02218">
    <property type="entry name" value="cupin_PGI"/>
    <property type="match status" value="1"/>
</dbReference>
<proteinExistence type="inferred from homology"/>
<evidence type="ECO:0000256" key="3">
    <source>
        <dbReference type="ARBA" id="ARBA00011952"/>
    </source>
</evidence>
<dbReference type="Gene3D" id="2.60.120.10">
    <property type="entry name" value="Jelly Rolls"/>
    <property type="match status" value="1"/>
</dbReference>
<comment type="pathway">
    <text evidence="1">Carbohydrate degradation; glycolysis; D-glyceraldehyde 3-phosphate and glycerone phosphate from D-glucose: step 2/4.</text>
</comment>
<organism evidence="8">
    <name type="scientific">bioreactor metagenome</name>
    <dbReference type="NCBI Taxonomy" id="1076179"/>
    <lineage>
        <taxon>unclassified sequences</taxon>
        <taxon>metagenomes</taxon>
        <taxon>ecological metagenomes</taxon>
    </lineage>
</organism>
<dbReference type="Pfam" id="PF06560">
    <property type="entry name" value="GPI"/>
    <property type="match status" value="1"/>
</dbReference>
<dbReference type="AlphaFoldDB" id="A0A644UX75"/>
<keyword evidence="5" id="KW-0324">Glycolysis</keyword>
<dbReference type="GO" id="GO:0006094">
    <property type="term" value="P:gluconeogenesis"/>
    <property type="evidence" value="ECO:0007669"/>
    <property type="project" value="UniProtKB-KW"/>
</dbReference>
<evidence type="ECO:0000256" key="6">
    <source>
        <dbReference type="ARBA" id="ARBA00029321"/>
    </source>
</evidence>
<comment type="caution">
    <text evidence="8">The sequence shown here is derived from an EMBL/GenBank/DDBJ whole genome shotgun (WGS) entry which is preliminary data.</text>
</comment>
<sequence>MKMFWPGSLPSPSVRSVGDMENVFATRPSNHDPAEPLYYMYRDLYQTHGDHAWLERHHLRYDITKIPPGLINGEYTKTKGHYHPSNAAGVPYPEVYEVLSGFAYYLLQKRDHTDVILVPAHTGDLVLIPPGYGHVTINPGREDLIMANLVSTDFSSEYGEINEMHGAAYYYMKKEGWVPNPHYGVHIPMHVLLPLPLPEFGLVQGRCLYDMVGTNDTLDVMNRPEEYMNIIGRFCSDKKRF</sequence>
<comment type="similarity">
    <text evidence="2">Belongs to the archaeal-type GPI family.</text>
</comment>
<dbReference type="InterPro" id="IPR011051">
    <property type="entry name" value="RmlC_Cupin_sf"/>
</dbReference>
<feature type="domain" description="Glucose-6-phosphate isomerase prokaryote" evidence="7">
    <location>
        <begin position="37"/>
        <end position="179"/>
    </location>
</feature>
<dbReference type="SUPFAM" id="SSF51182">
    <property type="entry name" value="RmlC-like cupins"/>
    <property type="match status" value="1"/>
</dbReference>
<dbReference type="InterPro" id="IPR010551">
    <property type="entry name" value="G6P_isomerase_prok"/>
</dbReference>
<evidence type="ECO:0000259" key="7">
    <source>
        <dbReference type="Pfam" id="PF06560"/>
    </source>
</evidence>
<keyword evidence="4" id="KW-0312">Gluconeogenesis</keyword>
<protein>
    <recommendedName>
        <fullName evidence="3">glucose-6-phosphate isomerase</fullName>
        <ecNumber evidence="3">5.3.1.9</ecNumber>
    </recommendedName>
</protein>
<evidence type="ECO:0000256" key="2">
    <source>
        <dbReference type="ARBA" id="ARBA00006542"/>
    </source>
</evidence>
<evidence type="ECO:0000256" key="4">
    <source>
        <dbReference type="ARBA" id="ARBA00022432"/>
    </source>
</evidence>
<dbReference type="UniPathway" id="UPA00109">
    <property type="reaction ID" value="UER00181"/>
</dbReference>
<dbReference type="InterPro" id="IPR014710">
    <property type="entry name" value="RmlC-like_jellyroll"/>
</dbReference>
<dbReference type="GO" id="GO:0005737">
    <property type="term" value="C:cytoplasm"/>
    <property type="evidence" value="ECO:0007669"/>
    <property type="project" value="InterPro"/>
</dbReference>
<dbReference type="GO" id="GO:0006096">
    <property type="term" value="P:glycolytic process"/>
    <property type="evidence" value="ECO:0007669"/>
    <property type="project" value="UniProtKB-UniPathway"/>
</dbReference>
<dbReference type="GO" id="GO:0004347">
    <property type="term" value="F:glucose-6-phosphate isomerase activity"/>
    <property type="evidence" value="ECO:0007669"/>
    <property type="project" value="UniProtKB-EC"/>
</dbReference>
<accession>A0A644UX75</accession>
<reference evidence="8" key="1">
    <citation type="submission" date="2019-08" db="EMBL/GenBank/DDBJ databases">
        <authorList>
            <person name="Kucharzyk K."/>
            <person name="Murdoch R.W."/>
            <person name="Higgins S."/>
            <person name="Loffler F."/>
        </authorList>
    </citation>
    <scope>NUCLEOTIDE SEQUENCE</scope>
</reference>
<evidence type="ECO:0000256" key="1">
    <source>
        <dbReference type="ARBA" id="ARBA00004926"/>
    </source>
</evidence>
<comment type="catalytic activity">
    <reaction evidence="6">
        <text>alpha-D-glucose 6-phosphate = beta-D-fructose 6-phosphate</text>
        <dbReference type="Rhea" id="RHEA:11816"/>
        <dbReference type="ChEBI" id="CHEBI:57634"/>
        <dbReference type="ChEBI" id="CHEBI:58225"/>
        <dbReference type="EC" id="5.3.1.9"/>
    </reaction>
</comment>
<dbReference type="EMBL" id="VSSQ01000174">
    <property type="protein sequence ID" value="MPL83273.1"/>
    <property type="molecule type" value="Genomic_DNA"/>
</dbReference>
<name>A0A644UX75_9ZZZZ</name>
<keyword evidence="8" id="KW-0413">Isomerase</keyword>
<evidence type="ECO:0000256" key="5">
    <source>
        <dbReference type="ARBA" id="ARBA00023152"/>
    </source>
</evidence>
<evidence type="ECO:0000313" key="8">
    <source>
        <dbReference type="EMBL" id="MPL83273.1"/>
    </source>
</evidence>